<evidence type="ECO:0000313" key="3">
    <source>
        <dbReference type="Proteomes" id="UP000016936"/>
    </source>
</evidence>
<dbReference type="CDD" id="cd04301">
    <property type="entry name" value="NAT_SF"/>
    <property type="match status" value="1"/>
</dbReference>
<reference evidence="2 3" key="1">
    <citation type="journal article" date="2012" name="PLoS Pathog.">
        <title>Diverse lifestyles and strategies of plant pathogenesis encoded in the genomes of eighteen Dothideomycetes fungi.</title>
        <authorList>
            <person name="Ohm R.A."/>
            <person name="Feau N."/>
            <person name="Henrissat B."/>
            <person name="Schoch C.L."/>
            <person name="Horwitz B.A."/>
            <person name="Barry K.W."/>
            <person name="Condon B.J."/>
            <person name="Copeland A.C."/>
            <person name="Dhillon B."/>
            <person name="Glaser F."/>
            <person name="Hesse C.N."/>
            <person name="Kosti I."/>
            <person name="LaButti K."/>
            <person name="Lindquist E.A."/>
            <person name="Lucas S."/>
            <person name="Salamov A.A."/>
            <person name="Bradshaw R.E."/>
            <person name="Ciuffetti L."/>
            <person name="Hamelin R.C."/>
            <person name="Kema G.H.J."/>
            <person name="Lawrence C."/>
            <person name="Scott J.A."/>
            <person name="Spatafora J.W."/>
            <person name="Turgeon B.G."/>
            <person name="de Wit P.J.G.M."/>
            <person name="Zhong S."/>
            <person name="Goodwin S.B."/>
            <person name="Grigoriev I.V."/>
        </authorList>
    </citation>
    <scope>NUCLEOTIDE SEQUENCE [LARGE SCALE GENOMIC DNA]</scope>
    <source>
        <strain evidence="3">C5 / ATCC 48332 / race O</strain>
    </source>
</reference>
<name>M2TL49_COCH5</name>
<evidence type="ECO:0000313" key="2">
    <source>
        <dbReference type="EMBL" id="EMD87214.1"/>
    </source>
</evidence>
<dbReference type="EMBL" id="KB445582">
    <property type="protein sequence ID" value="EMD87214.1"/>
    <property type="molecule type" value="Genomic_DNA"/>
</dbReference>
<keyword evidence="3" id="KW-1185">Reference proteome</keyword>
<dbReference type="PANTHER" id="PTHR42791">
    <property type="entry name" value="GNAT FAMILY ACETYLTRANSFERASE"/>
    <property type="match status" value="1"/>
</dbReference>
<dbReference type="Proteomes" id="UP000016936">
    <property type="component" value="Unassembled WGS sequence"/>
</dbReference>
<evidence type="ECO:0000259" key="1">
    <source>
        <dbReference type="PROSITE" id="PS51186"/>
    </source>
</evidence>
<dbReference type="STRING" id="701091.M2TL49"/>
<dbReference type="InterPro" id="IPR016181">
    <property type="entry name" value="Acyl_CoA_acyltransferase"/>
</dbReference>
<gene>
    <name evidence="2" type="ORF">COCHEDRAFT_1144600</name>
</gene>
<reference evidence="3" key="2">
    <citation type="journal article" date="2013" name="PLoS Genet.">
        <title>Comparative genome structure, secondary metabolite, and effector coding capacity across Cochliobolus pathogens.</title>
        <authorList>
            <person name="Condon B.J."/>
            <person name="Leng Y."/>
            <person name="Wu D."/>
            <person name="Bushley K.E."/>
            <person name="Ohm R.A."/>
            <person name="Otillar R."/>
            <person name="Martin J."/>
            <person name="Schackwitz W."/>
            <person name="Grimwood J."/>
            <person name="MohdZainudin N."/>
            <person name="Xue C."/>
            <person name="Wang R."/>
            <person name="Manning V.A."/>
            <person name="Dhillon B."/>
            <person name="Tu Z.J."/>
            <person name="Steffenson B.J."/>
            <person name="Salamov A."/>
            <person name="Sun H."/>
            <person name="Lowry S."/>
            <person name="LaButti K."/>
            <person name="Han J."/>
            <person name="Copeland A."/>
            <person name="Lindquist E."/>
            <person name="Barry K."/>
            <person name="Schmutz J."/>
            <person name="Baker S.E."/>
            <person name="Ciuffetti L.M."/>
            <person name="Grigoriev I.V."/>
            <person name="Zhong S."/>
            <person name="Turgeon B.G."/>
        </authorList>
    </citation>
    <scope>NUCLEOTIDE SEQUENCE [LARGE SCALE GENOMIC DNA]</scope>
    <source>
        <strain evidence="3">C5 / ATCC 48332 / race O</strain>
    </source>
</reference>
<sequence length="235" mass="26932">MYIRPAQPSDEPAIVALCARAFYNEDLFGRVMHPHRDQYPDDLQIYWREVVRRDWAAPRNRVFVVVRPRNPEQHQQDKEEDEVVGMAIWQRQGNDATAQKIIKEHIDPTPLFSPVSPRKNRAADPTKKDHLTNSAKYTQHYWTGVHSENWYLSLCAVDPAYAGRGYGRLLVQWGLERAREEGVDASVVSSEESPGFYLRCGFDEVVGNAHEGEGNPLKVDGVRGGDILFMWGKRE</sequence>
<dbReference type="eggNOG" id="ENOG502SQMB">
    <property type="taxonomic scope" value="Eukaryota"/>
</dbReference>
<organism evidence="2 3">
    <name type="scientific">Cochliobolus heterostrophus (strain C5 / ATCC 48332 / race O)</name>
    <name type="common">Southern corn leaf blight fungus</name>
    <name type="synonym">Bipolaris maydis</name>
    <dbReference type="NCBI Taxonomy" id="701091"/>
    <lineage>
        <taxon>Eukaryota</taxon>
        <taxon>Fungi</taxon>
        <taxon>Dikarya</taxon>
        <taxon>Ascomycota</taxon>
        <taxon>Pezizomycotina</taxon>
        <taxon>Dothideomycetes</taxon>
        <taxon>Pleosporomycetidae</taxon>
        <taxon>Pleosporales</taxon>
        <taxon>Pleosporineae</taxon>
        <taxon>Pleosporaceae</taxon>
        <taxon>Bipolaris</taxon>
    </lineage>
</organism>
<dbReference type="Pfam" id="PF00583">
    <property type="entry name" value="Acetyltransf_1"/>
    <property type="match status" value="1"/>
</dbReference>
<protein>
    <recommendedName>
        <fullName evidence="1">N-acetyltransferase domain-containing protein</fullName>
    </recommendedName>
</protein>
<dbReference type="OMA" id="FTELAGW"/>
<dbReference type="Gene3D" id="3.40.630.30">
    <property type="match status" value="1"/>
</dbReference>
<accession>M2TL49</accession>
<proteinExistence type="predicted"/>
<dbReference type="AlphaFoldDB" id="M2TL49"/>
<dbReference type="HOGENOM" id="CLU_060131_3_1_1"/>
<dbReference type="PROSITE" id="PS51186">
    <property type="entry name" value="GNAT"/>
    <property type="match status" value="1"/>
</dbReference>
<dbReference type="OrthoDB" id="2115692at2759"/>
<feature type="domain" description="N-acetyltransferase" evidence="1">
    <location>
        <begin position="64"/>
        <end position="222"/>
    </location>
</feature>
<dbReference type="SUPFAM" id="SSF55729">
    <property type="entry name" value="Acyl-CoA N-acyltransferases (Nat)"/>
    <property type="match status" value="1"/>
</dbReference>
<dbReference type="InterPro" id="IPR000182">
    <property type="entry name" value="GNAT_dom"/>
</dbReference>
<dbReference type="GO" id="GO:0016747">
    <property type="term" value="F:acyltransferase activity, transferring groups other than amino-acyl groups"/>
    <property type="evidence" value="ECO:0007669"/>
    <property type="project" value="InterPro"/>
</dbReference>
<dbReference type="InterPro" id="IPR052523">
    <property type="entry name" value="Trichothecene_AcTrans"/>
</dbReference>
<dbReference type="PANTHER" id="PTHR42791:SF16">
    <property type="entry name" value="N-ACETYLTRANSFERASE DOMAIN-CONTAINING PROTEIN"/>
    <property type="match status" value="1"/>
</dbReference>